<dbReference type="EMBL" id="QNTQ01000001">
    <property type="protein sequence ID" value="RBI87542.1"/>
    <property type="molecule type" value="Genomic_DNA"/>
</dbReference>
<evidence type="ECO:0000256" key="7">
    <source>
        <dbReference type="ARBA" id="ARBA00023136"/>
    </source>
</evidence>
<dbReference type="InterPro" id="IPR003918">
    <property type="entry name" value="NADH_UbQ_OxRdtase"/>
</dbReference>
<accession>A0A365UDU3</accession>
<evidence type="ECO:0000256" key="9">
    <source>
        <dbReference type="SAM" id="MobiDB-lite"/>
    </source>
</evidence>
<dbReference type="InterPro" id="IPR001750">
    <property type="entry name" value="ND/Mrp_TM"/>
</dbReference>
<feature type="transmembrane region" description="Helical" evidence="10">
    <location>
        <begin position="6"/>
        <end position="23"/>
    </location>
</feature>
<feature type="transmembrane region" description="Helical" evidence="10">
    <location>
        <begin position="236"/>
        <end position="258"/>
    </location>
</feature>
<evidence type="ECO:0000313" key="13">
    <source>
        <dbReference type="Proteomes" id="UP000253370"/>
    </source>
</evidence>
<comment type="caution">
    <text evidence="12">The sequence shown here is derived from an EMBL/GenBank/DDBJ whole genome shotgun (WGS) entry which is preliminary data.</text>
</comment>
<feature type="transmembrane region" description="Helical" evidence="10">
    <location>
        <begin position="270"/>
        <end position="297"/>
    </location>
</feature>
<dbReference type="PANTHER" id="PTHR42703">
    <property type="entry name" value="NADH DEHYDROGENASE"/>
    <property type="match status" value="1"/>
</dbReference>
<feature type="transmembrane region" description="Helical" evidence="10">
    <location>
        <begin position="80"/>
        <end position="99"/>
    </location>
</feature>
<dbReference type="GO" id="GO:0042773">
    <property type="term" value="P:ATP synthesis coupled electron transport"/>
    <property type="evidence" value="ECO:0007669"/>
    <property type="project" value="InterPro"/>
</dbReference>
<evidence type="ECO:0000259" key="11">
    <source>
        <dbReference type="Pfam" id="PF00361"/>
    </source>
</evidence>
<evidence type="ECO:0000256" key="10">
    <source>
        <dbReference type="SAM" id="Phobius"/>
    </source>
</evidence>
<dbReference type="AlphaFoldDB" id="A0A365UDU3"/>
<dbReference type="PANTHER" id="PTHR42703:SF1">
    <property type="entry name" value="NA(+)_H(+) ANTIPORTER SUBUNIT D1"/>
    <property type="match status" value="1"/>
</dbReference>
<evidence type="ECO:0000313" key="12">
    <source>
        <dbReference type="EMBL" id="RBI87542.1"/>
    </source>
</evidence>
<gene>
    <name evidence="12" type="ORF">DRV85_01010</name>
</gene>
<comment type="function">
    <text evidence="1">NDH-1 shuttles electrons from NADH, via FMN and iron-sulfur (Fe-S) centers, to quinones in the respiratory chain. The immediate electron acceptor for the enzyme in this species is believed to be ubiquinone. Couples the redox reaction to proton translocation (for every two electrons transferred, four hydrogen ions are translocated across the cytoplasmic membrane), and thus conserves the redox energy in a proton gradient.</text>
</comment>
<feature type="transmembrane region" description="Helical" evidence="10">
    <location>
        <begin position="330"/>
        <end position="349"/>
    </location>
</feature>
<name>A0A365UDU3_9RHOB</name>
<feature type="transmembrane region" description="Helical" evidence="10">
    <location>
        <begin position="463"/>
        <end position="486"/>
    </location>
</feature>
<dbReference type="GO" id="GO:0005886">
    <property type="term" value="C:plasma membrane"/>
    <property type="evidence" value="ECO:0007669"/>
    <property type="project" value="UniProtKB-SubCell"/>
</dbReference>
<evidence type="ECO:0000256" key="5">
    <source>
        <dbReference type="ARBA" id="ARBA00022692"/>
    </source>
</evidence>
<evidence type="ECO:0000256" key="1">
    <source>
        <dbReference type="ARBA" id="ARBA00002378"/>
    </source>
</evidence>
<dbReference type="NCBIfam" id="NF009309">
    <property type="entry name" value="PRK12666.1"/>
    <property type="match status" value="1"/>
</dbReference>
<dbReference type="RefSeq" id="WP_113287565.1">
    <property type="nucleotide sequence ID" value="NZ_QNTQ01000001.1"/>
</dbReference>
<sequence>MSHWIIAPVLLPAIIAGLLVLSMRHHLGLQRVFSLGGAGVLVAIAMGLAAQAASGAVGVYELGGWPAPFGIVLVLDRLSALMVLLTTVLAVAVLLYAIGANWDARGAHFHALYHFQLMGILGAFLTGDLFNLFVFFEVLLIASYGLVIHAGGARRMRAGVQYVVYNLLGSTLFLFALGTLYGVTGTLNMADMAERVAAIPTEDTALLRVGAVLLLSVFAVKAAILPLHFWLPETYAAAPAPVAALFAIMTKVGAYAILRVDTLIFGPDVTATAGILSGLLLFTALITLAVGMIGILGADGLGRLAAFATVGSVGTLLAGLALFTPETTVAALYYTIHSTLAGALLFLVVDMVRERRGAAGDALVSAPPIAAGGMIAALWFGAAIATAGMPPLSGFVGKLLILDAVRGDDWMWLIWTVVLASSLLAILGLAQAGSQIFWKTTEPAQVAGDAPAEAPPPLALPAVAAFTLIGAIVGLTVFAAPVVAYLEATAGQLYDPSDYIAAVLGPEAPEIPPAPDGTGEGAPTASAAPQDEGGA</sequence>
<feature type="transmembrane region" description="Helical" evidence="10">
    <location>
        <begin position="369"/>
        <end position="390"/>
    </location>
</feature>
<keyword evidence="5 8" id="KW-0812">Transmembrane</keyword>
<keyword evidence="13" id="KW-1185">Reference proteome</keyword>
<dbReference type="GO" id="GO:0008137">
    <property type="term" value="F:NADH dehydrogenase (ubiquinone) activity"/>
    <property type="evidence" value="ECO:0007669"/>
    <property type="project" value="InterPro"/>
</dbReference>
<feature type="transmembrane region" description="Helical" evidence="10">
    <location>
        <begin position="205"/>
        <end position="224"/>
    </location>
</feature>
<feature type="region of interest" description="Disordered" evidence="9">
    <location>
        <begin position="506"/>
        <end position="535"/>
    </location>
</feature>
<feature type="transmembrane region" description="Helical" evidence="10">
    <location>
        <begin position="304"/>
        <end position="324"/>
    </location>
</feature>
<keyword evidence="4" id="KW-1003">Cell membrane</keyword>
<dbReference type="Proteomes" id="UP000253370">
    <property type="component" value="Unassembled WGS sequence"/>
</dbReference>
<feature type="domain" description="NADH:quinone oxidoreductase/Mrp antiporter transmembrane" evidence="11">
    <location>
        <begin position="127"/>
        <end position="421"/>
    </location>
</feature>
<proteinExistence type="inferred from homology"/>
<feature type="transmembrane region" description="Helical" evidence="10">
    <location>
        <begin position="35"/>
        <end position="60"/>
    </location>
</feature>
<evidence type="ECO:0000256" key="3">
    <source>
        <dbReference type="ARBA" id="ARBA00005346"/>
    </source>
</evidence>
<keyword evidence="6 10" id="KW-1133">Transmembrane helix</keyword>
<dbReference type="PRINTS" id="PR01437">
    <property type="entry name" value="NUOXDRDTASE4"/>
</dbReference>
<feature type="transmembrane region" description="Helical" evidence="10">
    <location>
        <begin position="133"/>
        <end position="151"/>
    </location>
</feature>
<protein>
    <submittedName>
        <fullName evidence="12">Monovalent cation/H+ antiporter subunit D</fullName>
    </submittedName>
</protein>
<dbReference type="Pfam" id="PF00361">
    <property type="entry name" value="Proton_antipo_M"/>
    <property type="match status" value="1"/>
</dbReference>
<feature type="transmembrane region" description="Helical" evidence="10">
    <location>
        <begin position="111"/>
        <end position="127"/>
    </location>
</feature>
<feature type="transmembrane region" description="Helical" evidence="10">
    <location>
        <begin position="163"/>
        <end position="185"/>
    </location>
</feature>
<comment type="similarity">
    <text evidence="3">Belongs to the CPA3 antiporters (TC 2.A.63) subunit D family.</text>
</comment>
<reference evidence="12 13" key="1">
    <citation type="submission" date="2018-07" db="EMBL/GenBank/DDBJ databases">
        <title>Rhodosalinus sp. strain E84T genomic sequence and assembly.</title>
        <authorList>
            <person name="Liu Z.-W."/>
            <person name="Lu D.-C."/>
        </authorList>
    </citation>
    <scope>NUCLEOTIDE SEQUENCE [LARGE SCALE GENOMIC DNA]</scope>
    <source>
        <strain evidence="12 13">E84</strain>
    </source>
</reference>
<evidence type="ECO:0000256" key="8">
    <source>
        <dbReference type="RuleBase" id="RU000320"/>
    </source>
</evidence>
<feature type="transmembrane region" description="Helical" evidence="10">
    <location>
        <begin position="410"/>
        <end position="430"/>
    </location>
</feature>
<evidence type="ECO:0000256" key="6">
    <source>
        <dbReference type="ARBA" id="ARBA00022989"/>
    </source>
</evidence>
<dbReference type="OrthoDB" id="9768329at2"/>
<keyword evidence="7 10" id="KW-0472">Membrane</keyword>
<evidence type="ECO:0000256" key="4">
    <source>
        <dbReference type="ARBA" id="ARBA00022475"/>
    </source>
</evidence>
<comment type="subcellular location">
    <subcellularLocation>
        <location evidence="2">Cell membrane</location>
        <topology evidence="2">Multi-pass membrane protein</topology>
    </subcellularLocation>
    <subcellularLocation>
        <location evidence="8">Membrane</location>
        <topology evidence="8">Multi-pass membrane protein</topology>
    </subcellularLocation>
</comment>
<organism evidence="12 13">
    <name type="scientific">Rhodosalinus halophilus</name>
    <dbReference type="NCBI Taxonomy" id="2259333"/>
    <lineage>
        <taxon>Bacteria</taxon>
        <taxon>Pseudomonadati</taxon>
        <taxon>Pseudomonadota</taxon>
        <taxon>Alphaproteobacteria</taxon>
        <taxon>Rhodobacterales</taxon>
        <taxon>Paracoccaceae</taxon>
        <taxon>Rhodosalinus</taxon>
    </lineage>
</organism>
<evidence type="ECO:0000256" key="2">
    <source>
        <dbReference type="ARBA" id="ARBA00004651"/>
    </source>
</evidence>
<dbReference type="InterPro" id="IPR050586">
    <property type="entry name" value="CPA3_Na-H_Antiporter_D"/>
</dbReference>